<dbReference type="SUPFAM" id="SSF56601">
    <property type="entry name" value="beta-lactamase/transpeptidase-like"/>
    <property type="match status" value="1"/>
</dbReference>
<dbReference type="EMBL" id="VOPY01000001">
    <property type="protein sequence ID" value="TXC74278.1"/>
    <property type="molecule type" value="Genomic_DNA"/>
</dbReference>
<dbReference type="AlphaFoldDB" id="A0A5C6UTJ5"/>
<proteinExistence type="predicted"/>
<evidence type="ECO:0000259" key="1">
    <source>
        <dbReference type="Pfam" id="PF00144"/>
    </source>
</evidence>
<organism evidence="2 3">
    <name type="scientific">Flavisphingopyxis soli</name>
    <dbReference type="NCBI Taxonomy" id="2601267"/>
    <lineage>
        <taxon>Bacteria</taxon>
        <taxon>Pseudomonadati</taxon>
        <taxon>Pseudomonadota</taxon>
        <taxon>Alphaproteobacteria</taxon>
        <taxon>Sphingomonadales</taxon>
        <taxon>Sphingopyxidaceae</taxon>
        <taxon>Flavisphingopyxis</taxon>
    </lineage>
</organism>
<dbReference type="Proteomes" id="UP000321129">
    <property type="component" value="Unassembled WGS sequence"/>
</dbReference>
<feature type="domain" description="Beta-lactamase-related" evidence="1">
    <location>
        <begin position="77"/>
        <end position="370"/>
    </location>
</feature>
<dbReference type="PANTHER" id="PTHR46825:SF9">
    <property type="entry name" value="BETA-LACTAMASE-RELATED DOMAIN-CONTAINING PROTEIN"/>
    <property type="match status" value="1"/>
</dbReference>
<comment type="caution">
    <text evidence="2">The sequence shown here is derived from an EMBL/GenBank/DDBJ whole genome shotgun (WGS) entry which is preliminary data.</text>
</comment>
<dbReference type="Pfam" id="PF00144">
    <property type="entry name" value="Beta-lactamase"/>
    <property type="match status" value="1"/>
</dbReference>
<evidence type="ECO:0000313" key="3">
    <source>
        <dbReference type="Proteomes" id="UP000321129"/>
    </source>
</evidence>
<accession>A0A5C6UTJ5</accession>
<gene>
    <name evidence="2" type="ORF">FSZ31_06155</name>
</gene>
<keyword evidence="3" id="KW-1185">Reference proteome</keyword>
<dbReference type="InterPro" id="IPR001466">
    <property type="entry name" value="Beta-lactam-related"/>
</dbReference>
<reference evidence="2 3" key="1">
    <citation type="submission" date="2019-08" db="EMBL/GenBank/DDBJ databases">
        <title>Sphingorhabdus soil sp. nov., isolated from arctic soil.</title>
        <authorList>
            <person name="Liu Y."/>
        </authorList>
    </citation>
    <scope>NUCLEOTIDE SEQUENCE [LARGE SCALE GENOMIC DNA]</scope>
    <source>
        <strain evidence="2 3">D-2Q-5-6</strain>
    </source>
</reference>
<dbReference type="InterPro" id="IPR012338">
    <property type="entry name" value="Beta-lactam/transpept-like"/>
</dbReference>
<name>A0A5C6UTJ5_9SPHN</name>
<evidence type="ECO:0000313" key="2">
    <source>
        <dbReference type="EMBL" id="TXC74278.1"/>
    </source>
</evidence>
<protein>
    <submittedName>
        <fullName evidence="2">Beta-lactamase family protein</fullName>
    </submittedName>
</protein>
<dbReference type="Gene3D" id="3.40.710.10">
    <property type="entry name" value="DD-peptidase/beta-lactamase superfamily"/>
    <property type="match status" value="1"/>
</dbReference>
<dbReference type="InterPro" id="IPR050491">
    <property type="entry name" value="AmpC-like"/>
</dbReference>
<dbReference type="PANTHER" id="PTHR46825">
    <property type="entry name" value="D-ALANYL-D-ALANINE-CARBOXYPEPTIDASE/ENDOPEPTIDASE AMPH"/>
    <property type="match status" value="1"/>
</dbReference>
<sequence length="475" mass="52425">MERGAEIMIVDAVRRPLDPRGILWRLTWMRNLVTAISSLLIALCPAVPVAAQSPDPLATRLDAALSAAAGHDRFYGTVLLARDGKVLLRKAYGPRDRQGTPATPRQHYNIGSVGKLFTMALILKQVQNGRLTLDDTIAMHWPESGLPNADKITIRQLLSHTSGYGNYFDNPDYSLAQRSTDDFLNLVRSGKVEFAPGTGFFYSNSAFWVLARILEKTDPQHRDWQTLFREEIFQPAGMNTIVALQPDEASPERPDGFVLRPDGTIDPSLQDPRPGPDGGWYATADDLLAFSRGIERHLWFGSVLDQLATRPVAHWEDLGADVGLVWELYAAGDRHYVTKGGTTQGGGAELIRFRHGRANYTLVLLSNLENAPLFLFKPLLAYANGDPEARLPGADPQVTLYRAALDHQLPSTVSEYRKWARANELEIGPMPMLMAGMGLSQKGKSEEAKNLLQLTSDLFPDNTLARDLLASVTTG</sequence>